<feature type="region of interest" description="Disordered" evidence="1">
    <location>
        <begin position="214"/>
        <end position="290"/>
    </location>
</feature>
<gene>
    <name evidence="2" type="ORF">SKAU_G00114210</name>
</gene>
<keyword evidence="3" id="KW-1185">Reference proteome</keyword>
<feature type="compositionally biased region" description="Basic and acidic residues" evidence="1">
    <location>
        <begin position="10"/>
        <end position="28"/>
    </location>
</feature>
<dbReference type="EMBL" id="JAINUF010000003">
    <property type="protein sequence ID" value="KAJ8371393.1"/>
    <property type="molecule type" value="Genomic_DNA"/>
</dbReference>
<proteinExistence type="predicted"/>
<evidence type="ECO:0000313" key="3">
    <source>
        <dbReference type="Proteomes" id="UP001152622"/>
    </source>
</evidence>
<sequence>MYSQTLRSPNFERDADGIRTESEKEKLSKPHPLTSYPPVQSGASKGGIVFKQFYVSMGVAGCEAPPTDIQPRPSGIKSDVLGNEGQKTGDVCITAALSQQKRQAGRLDNASCHHRNCTGTLSTGEDRPKYLEILVLTFYSLTPFPTLEPSYPTLPHTCPDAPKVKDGGRSYCIWSAVFSIAPGPSLTPNGGLVHLPWSCRSASLLWRPTRTPLPRARRRPAARTFRSELDPTEPKAGPGHGIRGPNTPRHIGGKNLCSPPRPCLRSQSRARLSLPHHRDKRSSECHLKVT</sequence>
<reference evidence="2" key="1">
    <citation type="journal article" date="2023" name="Science">
        <title>Genome structures resolve the early diversification of teleost fishes.</title>
        <authorList>
            <person name="Parey E."/>
            <person name="Louis A."/>
            <person name="Montfort J."/>
            <person name="Bouchez O."/>
            <person name="Roques C."/>
            <person name="Iampietro C."/>
            <person name="Lluch J."/>
            <person name="Castinel A."/>
            <person name="Donnadieu C."/>
            <person name="Desvignes T."/>
            <person name="Floi Bucao C."/>
            <person name="Jouanno E."/>
            <person name="Wen M."/>
            <person name="Mejri S."/>
            <person name="Dirks R."/>
            <person name="Jansen H."/>
            <person name="Henkel C."/>
            <person name="Chen W.J."/>
            <person name="Zahm M."/>
            <person name="Cabau C."/>
            <person name="Klopp C."/>
            <person name="Thompson A.W."/>
            <person name="Robinson-Rechavi M."/>
            <person name="Braasch I."/>
            <person name="Lecointre G."/>
            <person name="Bobe J."/>
            <person name="Postlethwait J.H."/>
            <person name="Berthelot C."/>
            <person name="Roest Crollius H."/>
            <person name="Guiguen Y."/>
        </authorList>
    </citation>
    <scope>NUCLEOTIDE SEQUENCE</scope>
    <source>
        <strain evidence="2">WJC10195</strain>
    </source>
</reference>
<protein>
    <submittedName>
        <fullName evidence="2">Uncharacterized protein</fullName>
    </submittedName>
</protein>
<name>A0A9Q1G0X6_SYNKA</name>
<dbReference type="AlphaFoldDB" id="A0A9Q1G0X6"/>
<feature type="compositionally biased region" description="Basic and acidic residues" evidence="1">
    <location>
        <begin position="281"/>
        <end position="290"/>
    </location>
</feature>
<comment type="caution">
    <text evidence="2">The sequence shown here is derived from an EMBL/GenBank/DDBJ whole genome shotgun (WGS) entry which is preliminary data.</text>
</comment>
<evidence type="ECO:0000256" key="1">
    <source>
        <dbReference type="SAM" id="MobiDB-lite"/>
    </source>
</evidence>
<feature type="region of interest" description="Disordered" evidence="1">
    <location>
        <begin position="1"/>
        <end position="41"/>
    </location>
</feature>
<dbReference type="Proteomes" id="UP001152622">
    <property type="component" value="Chromosome 3"/>
</dbReference>
<accession>A0A9Q1G0X6</accession>
<organism evidence="2 3">
    <name type="scientific">Synaphobranchus kaupii</name>
    <name type="common">Kaup's arrowtooth eel</name>
    <dbReference type="NCBI Taxonomy" id="118154"/>
    <lineage>
        <taxon>Eukaryota</taxon>
        <taxon>Metazoa</taxon>
        <taxon>Chordata</taxon>
        <taxon>Craniata</taxon>
        <taxon>Vertebrata</taxon>
        <taxon>Euteleostomi</taxon>
        <taxon>Actinopterygii</taxon>
        <taxon>Neopterygii</taxon>
        <taxon>Teleostei</taxon>
        <taxon>Anguilliformes</taxon>
        <taxon>Synaphobranchidae</taxon>
        <taxon>Synaphobranchus</taxon>
    </lineage>
</organism>
<evidence type="ECO:0000313" key="2">
    <source>
        <dbReference type="EMBL" id="KAJ8371393.1"/>
    </source>
</evidence>